<protein>
    <recommendedName>
        <fullName evidence="4">Transmembrane protein 135 N-terminal domain-containing protein</fullName>
    </recommendedName>
</protein>
<keyword evidence="3" id="KW-1185">Reference proteome</keyword>
<name>A0A9P5SX94_9FUNG</name>
<evidence type="ECO:0000313" key="2">
    <source>
        <dbReference type="EMBL" id="KAF9337560.1"/>
    </source>
</evidence>
<dbReference type="AlphaFoldDB" id="A0A9P5SX94"/>
<feature type="compositionally biased region" description="Low complexity" evidence="1">
    <location>
        <begin position="8"/>
        <end position="26"/>
    </location>
</feature>
<gene>
    <name evidence="2" type="ORF">BG006_004165</name>
</gene>
<reference evidence="2" key="1">
    <citation type="journal article" date="2020" name="Fungal Divers.">
        <title>Resolving the Mortierellaceae phylogeny through synthesis of multi-gene phylogenetics and phylogenomics.</title>
        <authorList>
            <person name="Vandepol N."/>
            <person name="Liber J."/>
            <person name="Desiro A."/>
            <person name="Na H."/>
            <person name="Kennedy M."/>
            <person name="Barry K."/>
            <person name="Grigoriev I.V."/>
            <person name="Miller A.N."/>
            <person name="O'Donnell K."/>
            <person name="Stajich J.E."/>
            <person name="Bonito G."/>
        </authorList>
    </citation>
    <scope>NUCLEOTIDE SEQUENCE</scope>
    <source>
        <strain evidence="2">NVP1</strain>
    </source>
</reference>
<dbReference type="EMBL" id="JAAAUY010000023">
    <property type="protein sequence ID" value="KAF9337560.1"/>
    <property type="molecule type" value="Genomic_DNA"/>
</dbReference>
<dbReference type="PANTHER" id="PTHR12459">
    <property type="entry name" value="TRANSMEMBRANE PROTEIN 135-RELATED"/>
    <property type="match status" value="1"/>
</dbReference>
<organism evidence="2 3">
    <name type="scientific">Podila minutissima</name>
    <dbReference type="NCBI Taxonomy" id="64525"/>
    <lineage>
        <taxon>Eukaryota</taxon>
        <taxon>Fungi</taxon>
        <taxon>Fungi incertae sedis</taxon>
        <taxon>Mucoromycota</taxon>
        <taxon>Mortierellomycotina</taxon>
        <taxon>Mortierellomycetes</taxon>
        <taxon>Mortierellales</taxon>
        <taxon>Mortierellaceae</taxon>
        <taxon>Podila</taxon>
    </lineage>
</organism>
<dbReference type="InterPro" id="IPR026749">
    <property type="entry name" value="Tmem135"/>
</dbReference>
<feature type="region of interest" description="Disordered" evidence="1">
    <location>
        <begin position="1"/>
        <end position="53"/>
    </location>
</feature>
<dbReference type="Proteomes" id="UP000696485">
    <property type="component" value="Unassembled WGS sequence"/>
</dbReference>
<sequence length="469" mass="51802">MSEPALGKPPSKDASPASGSSGSSGSETDDYHDRRFWPNGKRPRGYRTKEGHEAAEKCKNYKSGVSVPHLSARCDTYEGVLKHAALGAIRSGGVSYGGKALVNFCLGLLKLMKGKGSLGQIFKGAFFGADAIRFGSFFGTFSFLWKLVNNGLKLYRGTDDRINGAIAGAIAGLSLIIETRERRVTFAQQMFIRSMQGVYNAGKYRGQFSFRHGDAFLFSLASAQVMYAYTMHPDTIPKELFSFMVKTACVPAEALAFNRARVRGFPVDLSQVADMVKKYKGTSQALATVAAMNGHSDIIPCAVLHPSIDSCRTTNLQRLFQVTKTIFPVYATLNFVPLLVLRLKRLMKDPVKVFSKTSFNTLRSSVFLAVFVTLYQTQICSHRNLMQAGWSLGNSKYLYWLFGLTCSGAAIMIEQESRRAELAMYVLPKAATSLYKILLRKNWVVGIKHWEVMMFSFAMSLIMAGAKVP</sequence>
<evidence type="ECO:0000256" key="1">
    <source>
        <dbReference type="SAM" id="MobiDB-lite"/>
    </source>
</evidence>
<evidence type="ECO:0008006" key="4">
    <source>
        <dbReference type="Google" id="ProtNLM"/>
    </source>
</evidence>
<accession>A0A9P5SX94</accession>
<evidence type="ECO:0000313" key="3">
    <source>
        <dbReference type="Proteomes" id="UP000696485"/>
    </source>
</evidence>
<proteinExistence type="predicted"/>
<comment type="caution">
    <text evidence="2">The sequence shown here is derived from an EMBL/GenBank/DDBJ whole genome shotgun (WGS) entry which is preliminary data.</text>
</comment>